<feature type="chain" id="PRO_5046712012" evidence="4">
    <location>
        <begin position="20"/>
        <end position="492"/>
    </location>
</feature>
<accession>A0ABV5NMT0</accession>
<comment type="similarity">
    <text evidence="1">Belongs to the peptidase S33 family.</text>
</comment>
<dbReference type="InterPro" id="IPR051601">
    <property type="entry name" value="Serine_prot/Carboxylest_S33"/>
</dbReference>
<name>A0ABV5NMT0_9ACTN</name>
<dbReference type="InterPro" id="IPR013595">
    <property type="entry name" value="Pept_S33_TAP-like_C"/>
</dbReference>
<dbReference type="GO" id="GO:0016787">
    <property type="term" value="F:hydrolase activity"/>
    <property type="evidence" value="ECO:0007669"/>
    <property type="project" value="UniProtKB-KW"/>
</dbReference>
<comment type="caution">
    <text evidence="6">The sequence shown here is derived from an EMBL/GenBank/DDBJ whole genome shotgun (WGS) entry which is preliminary data.</text>
</comment>
<dbReference type="PROSITE" id="PS51257">
    <property type="entry name" value="PROKAR_LIPOPROTEIN"/>
    <property type="match status" value="1"/>
</dbReference>
<dbReference type="EMBL" id="JBHMCF010000013">
    <property type="protein sequence ID" value="MFB9471577.1"/>
    <property type="molecule type" value="Genomic_DNA"/>
</dbReference>
<dbReference type="Gene3D" id="3.40.50.1820">
    <property type="entry name" value="alpha/beta hydrolase"/>
    <property type="match status" value="1"/>
</dbReference>
<sequence>MKKPIVTLLLGAAFLTACGSGGSPAPPSATPAPSSSDQGSIAWAACTDLVGADGRPATPGPGIECAKLPVPLDYAEPDGEKIDLALIRVKATGERLGSLVFNFGGPGASGVDTLATASAAFAKLGTRYDLVSFDPRGVDRSAGVRCGDTMGKLLAAGHGADQDKLATEFAAACEKDSGKVLPHVGTVNAAKDLDQMRVALGDDKLNYLGFSYGTHLGAVYATHFPKNVGRFVLDSAFDPTVTFEERAVIQAGGFDAAFEAFAADCVAQSCEIGASPANVEKNVLDLLEQLKTKPIKVSERELTYGLAQHAVITPLYAKQSWPVLEQSVAAARKGDGTMLLALADAYTGRRADGTYNTSMSSLMAINCADNSERPTAADVERMDAKIRKIFPILSVDGSFPACAHWPVPGDDEAKRIDATGSAPIVVVGGKGDPATPYEWATELTDQLKTGILVTYEGEGHGAYLSGSQCVMGLVDAYLLDAELPGTGATCPA</sequence>
<dbReference type="InterPro" id="IPR029058">
    <property type="entry name" value="AB_hydrolase_fold"/>
</dbReference>
<dbReference type="PANTHER" id="PTHR43248">
    <property type="entry name" value="2-SUCCINYL-6-HYDROXY-2,4-CYCLOHEXADIENE-1-CARBOXYLATE SYNTHASE"/>
    <property type="match status" value="1"/>
</dbReference>
<evidence type="ECO:0000256" key="1">
    <source>
        <dbReference type="ARBA" id="ARBA00010088"/>
    </source>
</evidence>
<dbReference type="Pfam" id="PF08386">
    <property type="entry name" value="Abhydrolase_4"/>
    <property type="match status" value="1"/>
</dbReference>
<reference evidence="6 7" key="1">
    <citation type="submission" date="2024-09" db="EMBL/GenBank/DDBJ databases">
        <authorList>
            <person name="Sun Q."/>
            <person name="Mori K."/>
        </authorList>
    </citation>
    <scope>NUCLEOTIDE SEQUENCE [LARGE SCALE GENOMIC DNA]</scope>
    <source>
        <strain evidence="6 7">JCM 3324</strain>
    </source>
</reference>
<gene>
    <name evidence="6" type="ORF">ACFFR3_18805</name>
</gene>
<keyword evidence="7" id="KW-1185">Reference proteome</keyword>
<organism evidence="6 7">
    <name type="scientific">Nonomuraea salmonea</name>
    <dbReference type="NCBI Taxonomy" id="46181"/>
    <lineage>
        <taxon>Bacteria</taxon>
        <taxon>Bacillati</taxon>
        <taxon>Actinomycetota</taxon>
        <taxon>Actinomycetes</taxon>
        <taxon>Streptosporangiales</taxon>
        <taxon>Streptosporangiaceae</taxon>
        <taxon>Nonomuraea</taxon>
    </lineage>
</organism>
<evidence type="ECO:0000313" key="7">
    <source>
        <dbReference type="Proteomes" id="UP001589568"/>
    </source>
</evidence>
<keyword evidence="2 4" id="KW-0732">Signal</keyword>
<keyword evidence="3 6" id="KW-0378">Hydrolase</keyword>
<evidence type="ECO:0000256" key="2">
    <source>
        <dbReference type="ARBA" id="ARBA00022729"/>
    </source>
</evidence>
<evidence type="ECO:0000256" key="3">
    <source>
        <dbReference type="ARBA" id="ARBA00022801"/>
    </source>
</evidence>
<dbReference type="RefSeq" id="WP_345391169.1">
    <property type="nucleotide sequence ID" value="NZ_BAAAXS010000001.1"/>
</dbReference>
<evidence type="ECO:0000259" key="5">
    <source>
        <dbReference type="Pfam" id="PF08386"/>
    </source>
</evidence>
<dbReference type="SUPFAM" id="SSF53474">
    <property type="entry name" value="alpha/beta-Hydrolases"/>
    <property type="match status" value="1"/>
</dbReference>
<feature type="domain" description="Peptidase S33 tripeptidyl aminopeptidase-like C-terminal" evidence="5">
    <location>
        <begin position="401"/>
        <end position="490"/>
    </location>
</feature>
<evidence type="ECO:0000256" key="4">
    <source>
        <dbReference type="SAM" id="SignalP"/>
    </source>
</evidence>
<dbReference type="Proteomes" id="UP001589568">
    <property type="component" value="Unassembled WGS sequence"/>
</dbReference>
<dbReference type="PANTHER" id="PTHR43248:SF29">
    <property type="entry name" value="TRIPEPTIDYL AMINOPEPTIDASE"/>
    <property type="match status" value="1"/>
</dbReference>
<proteinExistence type="inferred from homology"/>
<protein>
    <submittedName>
        <fullName evidence="6">Alpha/beta hydrolase</fullName>
    </submittedName>
</protein>
<evidence type="ECO:0000313" key="6">
    <source>
        <dbReference type="EMBL" id="MFB9471577.1"/>
    </source>
</evidence>
<feature type="signal peptide" evidence="4">
    <location>
        <begin position="1"/>
        <end position="19"/>
    </location>
</feature>